<keyword evidence="4" id="KW-1185">Reference proteome</keyword>
<name>A0A4R5DLB6_9BACT</name>
<dbReference type="Proteomes" id="UP000294850">
    <property type="component" value="Unassembled WGS sequence"/>
</dbReference>
<comment type="similarity">
    <text evidence="1">Belongs to the AHA1 family.</text>
</comment>
<dbReference type="Gene3D" id="3.30.530.20">
    <property type="match status" value="1"/>
</dbReference>
<dbReference type="SUPFAM" id="SSF55961">
    <property type="entry name" value="Bet v1-like"/>
    <property type="match status" value="1"/>
</dbReference>
<comment type="caution">
    <text evidence="3">The sequence shown here is derived from an EMBL/GenBank/DDBJ whole genome shotgun (WGS) entry which is preliminary data.</text>
</comment>
<gene>
    <name evidence="3" type="ORF">E0F88_21025</name>
</gene>
<protein>
    <submittedName>
        <fullName evidence="3">Polyketide cyclase</fullName>
    </submittedName>
</protein>
<dbReference type="OrthoDB" id="384974at2"/>
<dbReference type="CDD" id="cd08897">
    <property type="entry name" value="SRPBCC_CalC_Aha1-like_4"/>
    <property type="match status" value="1"/>
</dbReference>
<organism evidence="3 4">
    <name type="scientific">Dyadobacter psychrotolerans</name>
    <dbReference type="NCBI Taxonomy" id="2541721"/>
    <lineage>
        <taxon>Bacteria</taxon>
        <taxon>Pseudomonadati</taxon>
        <taxon>Bacteroidota</taxon>
        <taxon>Cytophagia</taxon>
        <taxon>Cytophagales</taxon>
        <taxon>Spirosomataceae</taxon>
        <taxon>Dyadobacter</taxon>
    </lineage>
</organism>
<dbReference type="EMBL" id="SMFL01000008">
    <property type="protein sequence ID" value="TDE12830.1"/>
    <property type="molecule type" value="Genomic_DNA"/>
</dbReference>
<dbReference type="RefSeq" id="WP_131960250.1">
    <property type="nucleotide sequence ID" value="NZ_SMFL01000008.1"/>
</dbReference>
<evidence type="ECO:0000256" key="1">
    <source>
        <dbReference type="ARBA" id="ARBA00006817"/>
    </source>
</evidence>
<accession>A0A4R5DLB6</accession>
<feature type="domain" description="Activator of Hsp90 ATPase homologue 1/2-like C-terminal" evidence="2">
    <location>
        <begin position="17"/>
        <end position="139"/>
    </location>
</feature>
<proteinExistence type="inferred from homology"/>
<dbReference type="Pfam" id="PF08327">
    <property type="entry name" value="AHSA1"/>
    <property type="match status" value="1"/>
</dbReference>
<evidence type="ECO:0000313" key="4">
    <source>
        <dbReference type="Proteomes" id="UP000294850"/>
    </source>
</evidence>
<reference evidence="3 4" key="1">
    <citation type="submission" date="2019-03" db="EMBL/GenBank/DDBJ databases">
        <title>Dyadobacter AR-3-6 sp. nov., isolated from arctic soil.</title>
        <authorList>
            <person name="Chaudhary D.K."/>
        </authorList>
    </citation>
    <scope>NUCLEOTIDE SEQUENCE [LARGE SCALE GENOMIC DNA]</scope>
    <source>
        <strain evidence="3 4">AR-3-6</strain>
    </source>
</reference>
<dbReference type="InterPro" id="IPR013538">
    <property type="entry name" value="ASHA1/2-like_C"/>
</dbReference>
<evidence type="ECO:0000313" key="3">
    <source>
        <dbReference type="EMBL" id="TDE12830.1"/>
    </source>
</evidence>
<sequence>MQSPEKTVITVEVTVNIPVEKAWEIWTNPEQIKQWSFASEDWHTPTAENDLRVGGKFSSRMEAKDGSFGFDFWGIYDEVEPETLIAYTLGDQRKVRIIFAADGSKTHITQSFEAEDQNPIEMQKGGWQAIMNNFKKYAESI</sequence>
<dbReference type="AlphaFoldDB" id="A0A4R5DLB6"/>
<evidence type="ECO:0000259" key="2">
    <source>
        <dbReference type="Pfam" id="PF08327"/>
    </source>
</evidence>
<dbReference type="InterPro" id="IPR023393">
    <property type="entry name" value="START-like_dom_sf"/>
</dbReference>